<accession>A0A1V8SYM0</accession>
<organism evidence="1 2">
    <name type="scientific">Cryoendolithus antarcticus</name>
    <dbReference type="NCBI Taxonomy" id="1507870"/>
    <lineage>
        <taxon>Eukaryota</taxon>
        <taxon>Fungi</taxon>
        <taxon>Dikarya</taxon>
        <taxon>Ascomycota</taxon>
        <taxon>Pezizomycotina</taxon>
        <taxon>Dothideomycetes</taxon>
        <taxon>Dothideomycetidae</taxon>
        <taxon>Cladosporiales</taxon>
        <taxon>Cladosporiaceae</taxon>
        <taxon>Cryoendolithus</taxon>
    </lineage>
</organism>
<dbReference type="InParanoid" id="A0A1V8SYM0"/>
<keyword evidence="2" id="KW-1185">Reference proteome</keyword>
<evidence type="ECO:0000313" key="1">
    <source>
        <dbReference type="EMBL" id="OQO04257.1"/>
    </source>
</evidence>
<dbReference type="AlphaFoldDB" id="A0A1V8SYM0"/>
<dbReference type="OrthoDB" id="5374070at2759"/>
<gene>
    <name evidence="1" type="ORF">B0A48_10868</name>
</gene>
<evidence type="ECO:0000313" key="2">
    <source>
        <dbReference type="Proteomes" id="UP000192596"/>
    </source>
</evidence>
<dbReference type="EMBL" id="NAJO01000022">
    <property type="protein sequence ID" value="OQO04257.1"/>
    <property type="molecule type" value="Genomic_DNA"/>
</dbReference>
<proteinExistence type="predicted"/>
<sequence length="532" mass="59947">MAAEVVTAIKTVSALVDVVWKVWELTGRYRDLRYRLVDIAEALEACEVTLSVWKSRWCIRDETSHAFYEYLWSQRGWQAIQHCLGGVDEISKLLHLQVNGMIGTAFLHQGHAHRERYNGNYNSARFKKAMERVDRHMSRRKRFLSAVMFKADALDQQLSRFEKKITTLERLSIGHVLTVHPTLEGEAVHTLPIQARRRVEVRIRQEERNIIKGNRKDAGSLHNAFLGCENLDCHLALARVDPAARRLSAPTSQLYLLLANSLRTTEIHVKPVDILNARDIRRASKSLAEAYTATTTARRDKATDLIPPDAQPGEGFELRVVQRSSLVALNRISPLSILLASQPRFNARQMLAVAVSLVEGCHRFLGTPWLNHLDSSNVRGEQDPDSKAWTVMLAAAPGNRNVTQALAQFSSQASNRRRDLRQHTQLYRLGIVLAELALGSLVTYADASSDPRAPGVSVVMRDYAPGERLDAGDIAGAVEDVAGETYASFVEFCLNTLQDRRMIQQRDFTQEYEDRLLDPARAIKDLIDQAEQ</sequence>
<name>A0A1V8SYM0_9PEZI</name>
<protein>
    <submittedName>
        <fullName evidence="1">Uncharacterized protein</fullName>
    </submittedName>
</protein>
<comment type="caution">
    <text evidence="1">The sequence shown here is derived from an EMBL/GenBank/DDBJ whole genome shotgun (WGS) entry which is preliminary data.</text>
</comment>
<reference evidence="2" key="1">
    <citation type="submission" date="2017-03" db="EMBL/GenBank/DDBJ databases">
        <title>Genomes of endolithic fungi from Antarctica.</title>
        <authorList>
            <person name="Coleine C."/>
            <person name="Masonjones S."/>
            <person name="Stajich J.E."/>
        </authorList>
    </citation>
    <scope>NUCLEOTIDE SEQUENCE [LARGE SCALE GENOMIC DNA]</scope>
    <source>
        <strain evidence="2">CCFEE 5527</strain>
    </source>
</reference>
<dbReference type="Proteomes" id="UP000192596">
    <property type="component" value="Unassembled WGS sequence"/>
</dbReference>